<protein>
    <submittedName>
        <fullName evidence="1">Uncharacterized protein</fullName>
    </submittedName>
</protein>
<evidence type="ECO:0000313" key="1">
    <source>
        <dbReference type="EMBL" id="EBU8136522.1"/>
    </source>
</evidence>
<accession>A0A5V6NKS2</accession>
<gene>
    <name evidence="1" type="ORF">DLM27_23115</name>
</gene>
<sequence>MEIKLVKYWKIELFEQSKSVISNMMNEPKRPFFTGYSKEPIKPHKLQGGDFISLATSPDFIETKSVRTYRVDEFKCTPVYENDDAFQEAAKPLIKWLAENVHPHHQAIVTSTHAELLESQYVVKTEEFLKDQALQQAFPECLR</sequence>
<comment type="caution">
    <text evidence="1">The sequence shown here is derived from an EMBL/GenBank/DDBJ whole genome shotgun (WGS) entry which is preliminary data.</text>
</comment>
<dbReference type="EMBL" id="AAHDIV010000035">
    <property type="protein sequence ID" value="EBU8136522.1"/>
    <property type="molecule type" value="Genomic_DNA"/>
</dbReference>
<dbReference type="AlphaFoldDB" id="A0A5V6NKS2"/>
<organism evidence="1">
    <name type="scientific">Salmonella enterica subsp. enterica serovar Poona</name>
    <dbReference type="NCBI Taxonomy" id="436295"/>
    <lineage>
        <taxon>Bacteria</taxon>
        <taxon>Pseudomonadati</taxon>
        <taxon>Pseudomonadota</taxon>
        <taxon>Gammaproteobacteria</taxon>
        <taxon>Enterobacterales</taxon>
        <taxon>Enterobacteriaceae</taxon>
        <taxon>Salmonella</taxon>
    </lineage>
</organism>
<reference evidence="1" key="1">
    <citation type="submission" date="2018-05" db="EMBL/GenBank/DDBJ databases">
        <authorList>
            <person name="Ashton P.M."/>
            <person name="Dallman T."/>
            <person name="Nair S."/>
            <person name="De Pinna E."/>
            <person name="Peters T."/>
            <person name="Grant K."/>
        </authorList>
    </citation>
    <scope>NUCLEOTIDE SEQUENCE [LARGE SCALE GENOMIC DNA]</scope>
    <source>
        <strain evidence="1">127535</strain>
    </source>
</reference>
<proteinExistence type="predicted"/>
<dbReference type="Proteomes" id="UP000839895">
    <property type="component" value="Unassembled WGS sequence"/>
</dbReference>
<name>A0A5V6NKS2_SALET</name>